<dbReference type="GeneID" id="26304345"/>
<feature type="region of interest" description="Disordered" evidence="1">
    <location>
        <begin position="185"/>
        <end position="239"/>
    </location>
</feature>
<protein>
    <submittedName>
        <fullName evidence="2">Uncharacterized protein</fullName>
    </submittedName>
</protein>
<gene>
    <name evidence="2" type="ORF">PAN0_008d3381</name>
</gene>
<dbReference type="HOGENOM" id="CLU_1160990_0_0_1"/>
<dbReference type="EMBL" id="DF830075">
    <property type="protein sequence ID" value="GAK65164.1"/>
    <property type="molecule type" value="Genomic_DNA"/>
</dbReference>
<evidence type="ECO:0000313" key="3">
    <source>
        <dbReference type="Proteomes" id="UP000053758"/>
    </source>
</evidence>
<accession>A0A081CER8</accession>
<organism evidence="2 3">
    <name type="scientific">Pseudozyma antarctica</name>
    <name type="common">Yeast</name>
    <name type="synonym">Candida antarctica</name>
    <dbReference type="NCBI Taxonomy" id="84753"/>
    <lineage>
        <taxon>Eukaryota</taxon>
        <taxon>Fungi</taxon>
        <taxon>Dikarya</taxon>
        <taxon>Basidiomycota</taxon>
        <taxon>Ustilaginomycotina</taxon>
        <taxon>Ustilaginomycetes</taxon>
        <taxon>Ustilaginales</taxon>
        <taxon>Ustilaginaceae</taxon>
        <taxon>Moesziomyces</taxon>
    </lineage>
</organism>
<feature type="compositionally biased region" description="Low complexity" evidence="1">
    <location>
        <begin position="208"/>
        <end position="229"/>
    </location>
</feature>
<proteinExistence type="predicted"/>
<reference evidence="3" key="1">
    <citation type="journal article" date="2014" name="Genome Announc.">
        <title>Draft Genome Sequence of the Yeast Pseudozyma antarctica Type Strain JCM10317, a Producer of the Glycolipid Biosurfactants, Mannosylerythritol Lipids.</title>
        <authorList>
            <person name="Saika A."/>
            <person name="Koike H."/>
            <person name="Hori T."/>
            <person name="Fukuoka T."/>
            <person name="Sato S."/>
            <person name="Habe H."/>
            <person name="Kitamoto D."/>
            <person name="Morita T."/>
        </authorList>
    </citation>
    <scope>NUCLEOTIDE SEQUENCE [LARGE SCALE GENOMIC DNA]</scope>
    <source>
        <strain evidence="3">JCM 10317</strain>
    </source>
</reference>
<evidence type="ECO:0000256" key="1">
    <source>
        <dbReference type="SAM" id="MobiDB-lite"/>
    </source>
</evidence>
<dbReference type="AlphaFoldDB" id="A0A081CER8"/>
<dbReference type="RefSeq" id="XP_014656368.1">
    <property type="nucleotide sequence ID" value="XM_014800882.1"/>
</dbReference>
<dbReference type="Proteomes" id="UP000053758">
    <property type="component" value="Unassembled WGS sequence"/>
</dbReference>
<feature type="compositionally biased region" description="Low complexity" evidence="1">
    <location>
        <begin position="121"/>
        <end position="131"/>
    </location>
</feature>
<evidence type="ECO:0000313" key="2">
    <source>
        <dbReference type="EMBL" id="GAK65164.1"/>
    </source>
</evidence>
<feature type="region of interest" description="Disordered" evidence="1">
    <location>
        <begin position="107"/>
        <end position="154"/>
    </location>
</feature>
<keyword evidence="3" id="KW-1185">Reference proteome</keyword>
<name>A0A081CER8_PSEA2</name>
<sequence length="239" mass="25329">MRSTKAHATEESPRPGSVTVPCDALVAASCRASASTLLPDWTLARSNPAEDAPFPASPDPDPVGQIGIGIHASGSVLERVRIGSMTIVSSSLMARGARLLLEAWRTSSRPTSAGRQRSDGHSQSPASSSSSTPPAELELNHDRDSSARPNWTNRPSRLPRFCPALEHCPTAPAFFLFPTMEACTSPRPASPRLHSIHAKSHDRDHSSEPSSAPASTTPRTPLTPRGTPGVETSIMLPPL</sequence>